<keyword evidence="12" id="KW-1185">Reference proteome</keyword>
<evidence type="ECO:0000256" key="3">
    <source>
        <dbReference type="ARBA" id="ARBA00012017"/>
    </source>
</evidence>
<evidence type="ECO:0000256" key="1">
    <source>
        <dbReference type="ARBA" id="ARBA00001946"/>
    </source>
</evidence>
<evidence type="ECO:0000259" key="10">
    <source>
        <dbReference type="Pfam" id="PF05770"/>
    </source>
</evidence>
<evidence type="ECO:0000256" key="4">
    <source>
        <dbReference type="ARBA" id="ARBA00022679"/>
    </source>
</evidence>
<dbReference type="EMBL" id="LDAU01000170">
    <property type="protein sequence ID" value="KRX01462.1"/>
    <property type="molecule type" value="Genomic_DNA"/>
</dbReference>
<dbReference type="Gene3D" id="3.30.470.20">
    <property type="entry name" value="ATP-grasp fold, B domain"/>
    <property type="match status" value="1"/>
</dbReference>
<dbReference type="InParanoid" id="A0A0V0QGY6"/>
<dbReference type="EC" id="2.7.1.159" evidence="3"/>
<dbReference type="OrthoDB" id="25308at2759"/>
<proteinExistence type="inferred from homology"/>
<dbReference type="GO" id="GO:0005524">
    <property type="term" value="F:ATP binding"/>
    <property type="evidence" value="ECO:0007669"/>
    <property type="project" value="UniProtKB-KW"/>
</dbReference>
<protein>
    <recommendedName>
        <fullName evidence="3">inositol-1,3,4-trisphosphate 5/6-kinase</fullName>
        <ecNumber evidence="3">2.7.1.159</ecNumber>
    </recommendedName>
</protein>
<dbReference type="OMA" id="ANSHQMA"/>
<reference evidence="11 12" key="1">
    <citation type="journal article" date="2015" name="Sci. Rep.">
        <title>Genome of the facultative scuticociliatosis pathogen Pseudocohnilembus persalinus provides insight into its virulence through horizontal gene transfer.</title>
        <authorList>
            <person name="Xiong J."/>
            <person name="Wang G."/>
            <person name="Cheng J."/>
            <person name="Tian M."/>
            <person name="Pan X."/>
            <person name="Warren A."/>
            <person name="Jiang C."/>
            <person name="Yuan D."/>
            <person name="Miao W."/>
        </authorList>
    </citation>
    <scope>NUCLEOTIDE SEQUENCE [LARGE SCALE GENOMIC DNA]</scope>
    <source>
        <strain evidence="11">36N120E</strain>
    </source>
</reference>
<evidence type="ECO:0000256" key="2">
    <source>
        <dbReference type="ARBA" id="ARBA00009601"/>
    </source>
</evidence>
<evidence type="ECO:0000256" key="6">
    <source>
        <dbReference type="ARBA" id="ARBA00022741"/>
    </source>
</evidence>
<evidence type="ECO:0000256" key="5">
    <source>
        <dbReference type="ARBA" id="ARBA00022723"/>
    </source>
</evidence>
<gene>
    <name evidence="11" type="ORF">PPERSA_01365</name>
</gene>
<dbReference type="GO" id="GO:0052725">
    <property type="term" value="F:inositol-1,3,4-trisphosphate 6-kinase activity"/>
    <property type="evidence" value="ECO:0007669"/>
    <property type="project" value="InterPro"/>
</dbReference>
<evidence type="ECO:0000313" key="11">
    <source>
        <dbReference type="EMBL" id="KRX01462.1"/>
    </source>
</evidence>
<keyword evidence="4" id="KW-0808">Transferase</keyword>
<sequence length="363" mass="42869">MQNYERSDLLIPQFPMKYTPIDFRDSYENLNIQQNQQKQQYQQNTPLNIDVLLHKITQHIEHLYTSDPSKQNLKKNAENLMQNFYKFTDLYKKQVAIIDRMEKFEQIQNRGEFQKIFQAALTREQKFSQLQIKKNIIVKTPPYLEISADENKISNFSSICGQIEKKVGYPVIIKNREASAVANSHQMAVVLNQEGIPGVLQAPQFQNMPIIIQKLIQHDGKIFKIYCMGDFTDKQVRPSIPNITQDIIDNQKEKFWLFNSQKSFQEQLPLEVPSKIDNKDEITDNLDQETVVLVKDTLMKTFNFTVFGYDVLQEKKIDENGEKEEIWYICDMNYFPSFKDIPNMIQHFKNHFQNQKNLLNNHE</sequence>
<dbReference type="GO" id="GO:0047325">
    <property type="term" value="F:inositol-3,4,5,6-tetrakisphosphate 1-kinase activity"/>
    <property type="evidence" value="ECO:0007669"/>
    <property type="project" value="InterPro"/>
</dbReference>
<organism evidence="11 12">
    <name type="scientific">Pseudocohnilembus persalinus</name>
    <name type="common">Ciliate</name>
    <dbReference type="NCBI Taxonomy" id="266149"/>
    <lineage>
        <taxon>Eukaryota</taxon>
        <taxon>Sar</taxon>
        <taxon>Alveolata</taxon>
        <taxon>Ciliophora</taxon>
        <taxon>Intramacronucleata</taxon>
        <taxon>Oligohymenophorea</taxon>
        <taxon>Scuticociliatia</taxon>
        <taxon>Philasterida</taxon>
        <taxon>Pseudocohnilembidae</taxon>
        <taxon>Pseudocohnilembus</taxon>
    </lineage>
</organism>
<dbReference type="PANTHER" id="PTHR14217:SF1">
    <property type="entry name" value="INOSITOL-TETRAKISPHOSPHATE 1-KINASE"/>
    <property type="match status" value="1"/>
</dbReference>
<evidence type="ECO:0000256" key="8">
    <source>
        <dbReference type="ARBA" id="ARBA00022840"/>
    </source>
</evidence>
<dbReference type="Proteomes" id="UP000054937">
    <property type="component" value="Unassembled WGS sequence"/>
</dbReference>
<keyword evidence="5" id="KW-0479">Metal-binding</keyword>
<feature type="domain" description="Inositol 1,3,4-trisphosphate 5/6-kinase ATP-grasp" evidence="10">
    <location>
        <begin position="138"/>
        <end position="353"/>
    </location>
</feature>
<evidence type="ECO:0000256" key="7">
    <source>
        <dbReference type="ARBA" id="ARBA00022777"/>
    </source>
</evidence>
<dbReference type="InterPro" id="IPR040464">
    <property type="entry name" value="InsP(3)kin_ATP-grasp"/>
</dbReference>
<comment type="caution">
    <text evidence="11">The sequence shown here is derived from an EMBL/GenBank/DDBJ whole genome shotgun (WGS) entry which is preliminary data.</text>
</comment>
<dbReference type="GO" id="GO:0032957">
    <property type="term" value="P:inositol trisphosphate metabolic process"/>
    <property type="evidence" value="ECO:0007669"/>
    <property type="project" value="InterPro"/>
</dbReference>
<evidence type="ECO:0000256" key="9">
    <source>
        <dbReference type="ARBA" id="ARBA00022842"/>
    </source>
</evidence>
<keyword evidence="8" id="KW-0067">ATP-binding</keyword>
<dbReference type="PANTHER" id="PTHR14217">
    <property type="entry name" value="INOSITOL-TETRAKISPHOSPHATE 1-KINASE"/>
    <property type="match status" value="1"/>
</dbReference>
<dbReference type="GO" id="GO:0000287">
    <property type="term" value="F:magnesium ion binding"/>
    <property type="evidence" value="ECO:0007669"/>
    <property type="project" value="InterPro"/>
</dbReference>
<keyword evidence="9" id="KW-0460">Magnesium</keyword>
<comment type="cofactor">
    <cofactor evidence="1">
        <name>Mg(2+)</name>
        <dbReference type="ChEBI" id="CHEBI:18420"/>
    </cofactor>
</comment>
<dbReference type="GO" id="GO:0005737">
    <property type="term" value="C:cytoplasm"/>
    <property type="evidence" value="ECO:0007669"/>
    <property type="project" value="TreeGrafter"/>
</dbReference>
<keyword evidence="7" id="KW-0418">Kinase</keyword>
<accession>A0A0V0QGY6</accession>
<dbReference type="Pfam" id="PF05770">
    <property type="entry name" value="Ins134_P3_kin"/>
    <property type="match status" value="1"/>
</dbReference>
<dbReference type="AlphaFoldDB" id="A0A0V0QGY6"/>
<dbReference type="InterPro" id="IPR008656">
    <property type="entry name" value="Inositol_tetrakis-P_1-kinase"/>
</dbReference>
<name>A0A0V0QGY6_PSEPJ</name>
<evidence type="ECO:0000313" key="12">
    <source>
        <dbReference type="Proteomes" id="UP000054937"/>
    </source>
</evidence>
<comment type="similarity">
    <text evidence="2">Belongs to the ITPK1 family.</text>
</comment>
<dbReference type="GO" id="GO:0052726">
    <property type="term" value="F:inositol-1,3,4-trisphosphate 5-kinase activity"/>
    <property type="evidence" value="ECO:0007669"/>
    <property type="project" value="InterPro"/>
</dbReference>
<dbReference type="SUPFAM" id="SSF56059">
    <property type="entry name" value="Glutathione synthetase ATP-binding domain-like"/>
    <property type="match status" value="1"/>
</dbReference>
<keyword evidence="6" id="KW-0547">Nucleotide-binding</keyword>